<evidence type="ECO:0000256" key="1">
    <source>
        <dbReference type="SAM" id="MobiDB-lite"/>
    </source>
</evidence>
<protein>
    <submittedName>
        <fullName evidence="2">Uncharacterized protein</fullName>
    </submittedName>
</protein>
<keyword evidence="3" id="KW-1185">Reference proteome</keyword>
<organism evidence="2 3">
    <name type="scientific">Symbiodinium microadriaticum</name>
    <name type="common">Dinoflagellate</name>
    <name type="synonym">Zooxanthella microadriatica</name>
    <dbReference type="NCBI Taxonomy" id="2951"/>
    <lineage>
        <taxon>Eukaryota</taxon>
        <taxon>Sar</taxon>
        <taxon>Alveolata</taxon>
        <taxon>Dinophyceae</taxon>
        <taxon>Suessiales</taxon>
        <taxon>Symbiodiniaceae</taxon>
        <taxon>Symbiodinium</taxon>
    </lineage>
</organism>
<feature type="region of interest" description="Disordered" evidence="1">
    <location>
        <begin position="1"/>
        <end position="21"/>
    </location>
</feature>
<proteinExistence type="predicted"/>
<dbReference type="EMBL" id="LSRX01000736">
    <property type="protein sequence ID" value="OLP89931.1"/>
    <property type="molecule type" value="Genomic_DNA"/>
</dbReference>
<sequence length="75" mass="8091">MATITKPPGDSAAGAIKAPIPPPPAPKTYAAVWNLSTDYTSKVIKEMLEDVDFAPDTPTTWRCRGVPSREGSKYQ</sequence>
<reference evidence="2 3" key="1">
    <citation type="submission" date="2016-02" db="EMBL/GenBank/DDBJ databases">
        <title>Genome analysis of coral dinoflagellate symbionts highlights evolutionary adaptations to a symbiotic lifestyle.</title>
        <authorList>
            <person name="Aranda M."/>
            <person name="Li Y."/>
            <person name="Liew Y.J."/>
            <person name="Baumgarten S."/>
            <person name="Simakov O."/>
            <person name="Wilson M."/>
            <person name="Piel J."/>
            <person name="Ashoor H."/>
            <person name="Bougouffa S."/>
            <person name="Bajic V.B."/>
            <person name="Ryu T."/>
            <person name="Ravasi T."/>
            <person name="Bayer T."/>
            <person name="Micklem G."/>
            <person name="Kim H."/>
            <person name="Bhak J."/>
            <person name="Lajeunesse T.C."/>
            <person name="Voolstra C.R."/>
        </authorList>
    </citation>
    <scope>NUCLEOTIDE SEQUENCE [LARGE SCALE GENOMIC DNA]</scope>
    <source>
        <strain evidence="2 3">CCMP2467</strain>
    </source>
</reference>
<comment type="caution">
    <text evidence="2">The sequence shown here is derived from an EMBL/GenBank/DDBJ whole genome shotgun (WGS) entry which is preliminary data.</text>
</comment>
<dbReference type="Proteomes" id="UP000186817">
    <property type="component" value="Unassembled WGS sequence"/>
</dbReference>
<feature type="region of interest" description="Disordered" evidence="1">
    <location>
        <begin position="55"/>
        <end position="75"/>
    </location>
</feature>
<evidence type="ECO:0000313" key="2">
    <source>
        <dbReference type="EMBL" id="OLP89931.1"/>
    </source>
</evidence>
<accession>A0A1Q9D423</accession>
<dbReference type="AlphaFoldDB" id="A0A1Q9D423"/>
<evidence type="ECO:0000313" key="3">
    <source>
        <dbReference type="Proteomes" id="UP000186817"/>
    </source>
</evidence>
<name>A0A1Q9D423_SYMMI</name>
<gene>
    <name evidence="2" type="ORF">AK812_SmicGene28548</name>
</gene>